<feature type="region of interest" description="Disordered" evidence="1">
    <location>
        <begin position="137"/>
        <end position="215"/>
    </location>
</feature>
<name>A0A250WTT1_9CHLO</name>
<dbReference type="EMBL" id="BEGY01000006">
    <property type="protein sequence ID" value="GAX74231.1"/>
    <property type="molecule type" value="Genomic_DNA"/>
</dbReference>
<organism evidence="2 3">
    <name type="scientific">Chlamydomonas eustigma</name>
    <dbReference type="NCBI Taxonomy" id="1157962"/>
    <lineage>
        <taxon>Eukaryota</taxon>
        <taxon>Viridiplantae</taxon>
        <taxon>Chlorophyta</taxon>
        <taxon>core chlorophytes</taxon>
        <taxon>Chlorophyceae</taxon>
        <taxon>CS clade</taxon>
        <taxon>Chlamydomonadales</taxon>
        <taxon>Chlamydomonadaceae</taxon>
        <taxon>Chlamydomonas</taxon>
    </lineage>
</organism>
<proteinExistence type="predicted"/>
<comment type="caution">
    <text evidence="2">The sequence shown here is derived from an EMBL/GenBank/DDBJ whole genome shotgun (WGS) entry which is preliminary data.</text>
</comment>
<keyword evidence="3" id="KW-1185">Reference proteome</keyword>
<evidence type="ECO:0000313" key="2">
    <source>
        <dbReference type="EMBL" id="GAX74231.1"/>
    </source>
</evidence>
<evidence type="ECO:0000313" key="3">
    <source>
        <dbReference type="Proteomes" id="UP000232323"/>
    </source>
</evidence>
<feature type="compositionally biased region" description="Polar residues" evidence="1">
    <location>
        <begin position="1"/>
        <end position="18"/>
    </location>
</feature>
<dbReference type="AlphaFoldDB" id="A0A250WTT1"/>
<gene>
    <name evidence="2" type="ORF">CEUSTIGMA_g1680.t1</name>
</gene>
<feature type="region of interest" description="Disordered" evidence="1">
    <location>
        <begin position="1"/>
        <end position="20"/>
    </location>
</feature>
<sequence>MPGSSVNRGSMIGSSVSRGSMIVPTRELQGGMGGRSYAGSSGYSVYGLQDSQYHPLMVGEGGVLTSKGGSSNMSYVPQIPFESGQLPDRYSMGPDSSQMLNRLETVRSVSQPIMMSGGNTTYSQFSYSTAGVSSTLTGRRYSGQPAEAVARSSAASSHSTQQGNTALTSSTSHLTSRRSSYSQPLPPSQSPASTRMHNPPHQPAARSSAPSFWHPRGMLSDPGQFAVQDVAALMAGMSLDRQGSHNAAAAAVGMMHPPPTGMGMPMMIFPGEYQHMGMPHDQYFAFYQQQGVAADYYAPANYYYPALMPTSNPPSARPSFSNVHNTQLTPARIAQQHYVNSPGSVPYTQTSPQGRGGQLLVRQHSSQYEGGSSRGYSSQLLRGRGNHLIRHRSSGPLEVALQVNN</sequence>
<accession>A0A250WTT1</accession>
<reference evidence="2 3" key="1">
    <citation type="submission" date="2017-08" db="EMBL/GenBank/DDBJ databases">
        <title>Acidophilic green algal genome provides insights into adaptation to an acidic environment.</title>
        <authorList>
            <person name="Hirooka S."/>
            <person name="Hirose Y."/>
            <person name="Kanesaki Y."/>
            <person name="Higuchi S."/>
            <person name="Fujiwara T."/>
            <person name="Onuma R."/>
            <person name="Era A."/>
            <person name="Ohbayashi R."/>
            <person name="Uzuka A."/>
            <person name="Nozaki H."/>
            <person name="Yoshikawa H."/>
            <person name="Miyagishima S.Y."/>
        </authorList>
    </citation>
    <scope>NUCLEOTIDE SEQUENCE [LARGE SCALE GENOMIC DNA]</scope>
    <source>
        <strain evidence="2 3">NIES-2499</strain>
    </source>
</reference>
<feature type="compositionally biased region" description="Low complexity" evidence="1">
    <location>
        <begin position="146"/>
        <end position="183"/>
    </location>
</feature>
<evidence type="ECO:0000256" key="1">
    <source>
        <dbReference type="SAM" id="MobiDB-lite"/>
    </source>
</evidence>
<dbReference type="Proteomes" id="UP000232323">
    <property type="component" value="Unassembled WGS sequence"/>
</dbReference>
<protein>
    <submittedName>
        <fullName evidence="2">Uncharacterized protein</fullName>
    </submittedName>
</protein>